<dbReference type="AlphaFoldDB" id="A0A5M6CFA8"/>
<dbReference type="PANTHER" id="PTHR43386">
    <property type="entry name" value="OLIGOPEPTIDE TRANSPORT SYSTEM PERMEASE PROTEIN APPC"/>
    <property type="match status" value="1"/>
</dbReference>
<feature type="transmembrane region" description="Helical" evidence="7">
    <location>
        <begin position="322"/>
        <end position="343"/>
    </location>
</feature>
<evidence type="ECO:0000313" key="10">
    <source>
        <dbReference type="Proteomes" id="UP000323632"/>
    </source>
</evidence>
<organism evidence="9 10">
    <name type="scientific">Taibaiella lutea</name>
    <dbReference type="NCBI Taxonomy" id="2608001"/>
    <lineage>
        <taxon>Bacteria</taxon>
        <taxon>Pseudomonadati</taxon>
        <taxon>Bacteroidota</taxon>
        <taxon>Chitinophagia</taxon>
        <taxon>Chitinophagales</taxon>
        <taxon>Chitinophagaceae</taxon>
        <taxon>Taibaiella</taxon>
    </lineage>
</organism>
<evidence type="ECO:0000313" key="9">
    <source>
        <dbReference type="EMBL" id="KAA5533821.1"/>
    </source>
</evidence>
<feature type="transmembrane region" description="Helical" evidence="7">
    <location>
        <begin position="213"/>
        <end position="232"/>
    </location>
</feature>
<dbReference type="Proteomes" id="UP000323632">
    <property type="component" value="Unassembled WGS sequence"/>
</dbReference>
<keyword evidence="10" id="KW-1185">Reference proteome</keyword>
<evidence type="ECO:0000256" key="1">
    <source>
        <dbReference type="ARBA" id="ARBA00004651"/>
    </source>
</evidence>
<dbReference type="PROSITE" id="PS50928">
    <property type="entry name" value="ABC_TM1"/>
    <property type="match status" value="1"/>
</dbReference>
<feature type="domain" description="ABC transmembrane type-1" evidence="8">
    <location>
        <begin position="150"/>
        <end position="340"/>
    </location>
</feature>
<accession>A0A5M6CFA8</accession>
<dbReference type="CDD" id="cd06261">
    <property type="entry name" value="TM_PBP2"/>
    <property type="match status" value="1"/>
</dbReference>
<dbReference type="InterPro" id="IPR050366">
    <property type="entry name" value="BP-dependent_transpt_permease"/>
</dbReference>
<dbReference type="Pfam" id="PF00528">
    <property type="entry name" value="BPD_transp_1"/>
    <property type="match status" value="1"/>
</dbReference>
<feature type="transmembrane region" description="Helical" evidence="7">
    <location>
        <begin position="263"/>
        <end position="285"/>
    </location>
</feature>
<comment type="caution">
    <text evidence="9">The sequence shown here is derived from an EMBL/GenBank/DDBJ whole genome shotgun (WGS) entry which is preliminary data.</text>
</comment>
<comment type="subcellular location">
    <subcellularLocation>
        <location evidence="1 7">Cell membrane</location>
        <topology evidence="1 7">Multi-pass membrane protein</topology>
    </subcellularLocation>
</comment>
<dbReference type="PANTHER" id="PTHR43386:SF1">
    <property type="entry name" value="D,D-DIPEPTIDE TRANSPORT SYSTEM PERMEASE PROTEIN DDPC-RELATED"/>
    <property type="match status" value="1"/>
</dbReference>
<feature type="transmembrane region" description="Helical" evidence="7">
    <location>
        <begin position="152"/>
        <end position="173"/>
    </location>
</feature>
<keyword evidence="4 7" id="KW-0812">Transmembrane</keyword>
<keyword evidence="2 7" id="KW-0813">Transport</keyword>
<gene>
    <name evidence="9" type="ORF">F0919_11305</name>
</gene>
<comment type="similarity">
    <text evidence="7">Belongs to the binding-protein-dependent transport system permease family.</text>
</comment>
<evidence type="ECO:0000256" key="4">
    <source>
        <dbReference type="ARBA" id="ARBA00022692"/>
    </source>
</evidence>
<proteinExistence type="inferred from homology"/>
<dbReference type="Gene3D" id="1.10.3720.10">
    <property type="entry name" value="MetI-like"/>
    <property type="match status" value="1"/>
</dbReference>
<evidence type="ECO:0000256" key="7">
    <source>
        <dbReference type="RuleBase" id="RU363032"/>
    </source>
</evidence>
<evidence type="ECO:0000259" key="8">
    <source>
        <dbReference type="PROSITE" id="PS50928"/>
    </source>
</evidence>
<feature type="transmembrane region" description="Helical" evidence="7">
    <location>
        <begin position="185"/>
        <end position="207"/>
    </location>
</feature>
<sequence length="351" mass="38723">MIALCVIFITILLAIFAYPLSPDNTPLANNMTVELSAQKAGYRQTFLLIPKQRVPEPTNIFKAFFQGKPSPYSFLPVNNFFVKADTLYARHHVDNGIEDTLKYPVLAFNVPSGTTNVTDWIRENRVISRHYLLGTDRYGRDILSRLLIGTRVSLTVGFVSVLLSLSIGFFLGSMAGWHGGWIDNLVMYLINILWSIPTLLLVFAITLSIGKGFWEIFIAIGLTSWVSAARLIRGQVMQLKEMDFVVAAKALGLKDSRIIFRHILPNIAGPLMVIAAANFATAILIEAGLSFLGVGVQPPTPSWGLMIKEHYNFLIAGQPLPAIIPGLAIMVLVLAFNLLGNALRDAIDVRN</sequence>
<dbReference type="GO" id="GO:0055085">
    <property type="term" value="P:transmembrane transport"/>
    <property type="evidence" value="ECO:0007669"/>
    <property type="project" value="InterPro"/>
</dbReference>
<dbReference type="GO" id="GO:0005886">
    <property type="term" value="C:plasma membrane"/>
    <property type="evidence" value="ECO:0007669"/>
    <property type="project" value="UniProtKB-SubCell"/>
</dbReference>
<keyword evidence="5 7" id="KW-1133">Transmembrane helix</keyword>
<reference evidence="9 10" key="1">
    <citation type="submission" date="2019-09" db="EMBL/GenBank/DDBJ databases">
        <title>Genome sequence and assembly of Taibaiella sp.</title>
        <authorList>
            <person name="Chhetri G."/>
        </authorList>
    </citation>
    <scope>NUCLEOTIDE SEQUENCE [LARGE SCALE GENOMIC DNA]</scope>
    <source>
        <strain evidence="9 10">KVB11</strain>
    </source>
</reference>
<dbReference type="InterPro" id="IPR035906">
    <property type="entry name" value="MetI-like_sf"/>
</dbReference>
<evidence type="ECO:0000256" key="2">
    <source>
        <dbReference type="ARBA" id="ARBA00022448"/>
    </source>
</evidence>
<keyword evidence="3" id="KW-1003">Cell membrane</keyword>
<keyword evidence="6 7" id="KW-0472">Membrane</keyword>
<evidence type="ECO:0000256" key="5">
    <source>
        <dbReference type="ARBA" id="ARBA00022989"/>
    </source>
</evidence>
<dbReference type="SUPFAM" id="SSF161098">
    <property type="entry name" value="MetI-like"/>
    <property type="match status" value="1"/>
</dbReference>
<name>A0A5M6CFA8_9BACT</name>
<dbReference type="EMBL" id="VWSH01000003">
    <property type="protein sequence ID" value="KAA5533821.1"/>
    <property type="molecule type" value="Genomic_DNA"/>
</dbReference>
<evidence type="ECO:0000256" key="6">
    <source>
        <dbReference type="ARBA" id="ARBA00023136"/>
    </source>
</evidence>
<dbReference type="InterPro" id="IPR000515">
    <property type="entry name" value="MetI-like"/>
</dbReference>
<protein>
    <submittedName>
        <fullName evidence="9">ABC transporter permease</fullName>
    </submittedName>
</protein>
<evidence type="ECO:0000256" key="3">
    <source>
        <dbReference type="ARBA" id="ARBA00022475"/>
    </source>
</evidence>